<accession>L0DKM5</accession>
<evidence type="ECO:0000256" key="2">
    <source>
        <dbReference type="SAM" id="Phobius"/>
    </source>
</evidence>
<dbReference type="eggNOG" id="ENOG502Z7SK">
    <property type="taxonomic scope" value="Bacteria"/>
</dbReference>
<dbReference type="InterPro" id="IPR022227">
    <property type="entry name" value="DUF3754"/>
</dbReference>
<proteinExistence type="predicted"/>
<feature type="compositionally biased region" description="Low complexity" evidence="1">
    <location>
        <begin position="1"/>
        <end position="19"/>
    </location>
</feature>
<keyword evidence="4" id="KW-1185">Reference proteome</keyword>
<dbReference type="STRING" id="886293.Sinac_5218"/>
<keyword evidence="2" id="KW-0812">Transmembrane</keyword>
<evidence type="ECO:0000313" key="4">
    <source>
        <dbReference type="Proteomes" id="UP000010798"/>
    </source>
</evidence>
<keyword evidence="2" id="KW-1133">Transmembrane helix</keyword>
<evidence type="ECO:0000313" key="3">
    <source>
        <dbReference type="EMBL" id="AGA29370.1"/>
    </source>
</evidence>
<feature type="compositionally biased region" description="Basic and acidic residues" evidence="1">
    <location>
        <begin position="49"/>
        <end position="59"/>
    </location>
</feature>
<dbReference type="AlphaFoldDB" id="L0DKM5"/>
<dbReference type="KEGG" id="saci:Sinac_5218"/>
<dbReference type="EMBL" id="CP003364">
    <property type="protein sequence ID" value="AGA29370.1"/>
    <property type="molecule type" value="Genomic_DNA"/>
</dbReference>
<gene>
    <name evidence="3" type="ordered locus">Sinac_5218</name>
</gene>
<dbReference type="PANTHER" id="PTHR33645">
    <property type="entry name" value="AMINOPEPTIDASE (DUF3754)"/>
    <property type="match status" value="1"/>
</dbReference>
<dbReference type="Pfam" id="PF12576">
    <property type="entry name" value="DUF3754"/>
    <property type="match status" value="1"/>
</dbReference>
<protein>
    <recommendedName>
        <fullName evidence="5">DUF3754 domain-containing protein</fullName>
    </recommendedName>
</protein>
<dbReference type="HOGENOM" id="CLU_526657_0_0_0"/>
<dbReference type="PANTHER" id="PTHR33645:SF11">
    <property type="entry name" value="AMINOPEPTIDASE (DUF3754)"/>
    <property type="match status" value="1"/>
</dbReference>
<organism evidence="3 4">
    <name type="scientific">Singulisphaera acidiphila (strain ATCC BAA-1392 / DSM 18658 / VKM B-2454 / MOB10)</name>
    <dbReference type="NCBI Taxonomy" id="886293"/>
    <lineage>
        <taxon>Bacteria</taxon>
        <taxon>Pseudomonadati</taxon>
        <taxon>Planctomycetota</taxon>
        <taxon>Planctomycetia</taxon>
        <taxon>Isosphaerales</taxon>
        <taxon>Isosphaeraceae</taxon>
        <taxon>Singulisphaera</taxon>
    </lineage>
</organism>
<feature type="region of interest" description="Disordered" evidence="1">
    <location>
        <begin position="1"/>
        <end position="59"/>
    </location>
</feature>
<sequence length="517" mass="57885">MIVSSGASSVSAVGLVASAPRRSPSRTIKPTAMPTILPSSDGPSEDETPDLRREESRTKLIVETMLSPLPEQEEESTLEKLVDVAFPPLPEEGDSPKEQEDTTSFKSGPEIAYQLPGLDNRERSLPIRQGDLTRLLLAEPDLSDDERQQLTAFGAILGATFHSEFYDELQQLKERYAPLDPDSDYVNLKDHSIQVTPNSDETFLSALEGALTKANYSVLDLEMIEQAIRAPNENGLTYVPDFSLFEHLQVWVRGYTRISRDARTARTRFRKRTVHLDAYQRLVVALKFKPGLKLGPHVRSDVLYLRMFKDVPHVDMEMHLPEQGTKVRMRLIDKAQIASPLVMGIPTLALKISAAVGLKIFLLFSLTWGAIAGIMIAPISAGINSFFGFHRAKAKHLSAMINRLYYLTLANNASVLTQMIDSAEDEEYKEAMLAYFFLWRSAKDPTPVTESELDSRIEAYLAKKTGVEINFEVHDALDKLFRLGLATRESSGGLRAVPIDKALIALDRQWDQTFRYS</sequence>
<feature type="transmembrane region" description="Helical" evidence="2">
    <location>
        <begin position="360"/>
        <end position="387"/>
    </location>
</feature>
<name>L0DKM5_SINAD</name>
<dbReference type="Proteomes" id="UP000010798">
    <property type="component" value="Chromosome"/>
</dbReference>
<evidence type="ECO:0000256" key="1">
    <source>
        <dbReference type="SAM" id="MobiDB-lite"/>
    </source>
</evidence>
<evidence type="ECO:0008006" key="5">
    <source>
        <dbReference type="Google" id="ProtNLM"/>
    </source>
</evidence>
<keyword evidence="2" id="KW-0472">Membrane</keyword>
<reference evidence="3 4" key="1">
    <citation type="submission" date="2012-02" db="EMBL/GenBank/DDBJ databases">
        <title>Complete sequence of chromosome of Singulisphaera acidiphila DSM 18658.</title>
        <authorList>
            <consortium name="US DOE Joint Genome Institute (JGI-PGF)"/>
            <person name="Lucas S."/>
            <person name="Copeland A."/>
            <person name="Lapidus A."/>
            <person name="Glavina del Rio T."/>
            <person name="Dalin E."/>
            <person name="Tice H."/>
            <person name="Bruce D."/>
            <person name="Goodwin L."/>
            <person name="Pitluck S."/>
            <person name="Peters L."/>
            <person name="Ovchinnikova G."/>
            <person name="Chertkov O."/>
            <person name="Kyrpides N."/>
            <person name="Mavromatis K."/>
            <person name="Ivanova N."/>
            <person name="Brettin T."/>
            <person name="Detter J.C."/>
            <person name="Han C."/>
            <person name="Larimer F."/>
            <person name="Land M."/>
            <person name="Hauser L."/>
            <person name="Markowitz V."/>
            <person name="Cheng J.-F."/>
            <person name="Hugenholtz P."/>
            <person name="Woyke T."/>
            <person name="Wu D."/>
            <person name="Tindall B."/>
            <person name="Pomrenke H."/>
            <person name="Brambilla E."/>
            <person name="Klenk H.-P."/>
            <person name="Eisen J.A."/>
        </authorList>
    </citation>
    <scope>NUCLEOTIDE SEQUENCE [LARGE SCALE GENOMIC DNA]</scope>
    <source>
        <strain evidence="4">ATCC BAA-1392 / DSM 18658 / VKM B-2454 / MOB10</strain>
    </source>
</reference>
<feature type="region of interest" description="Disordered" evidence="1">
    <location>
        <begin position="87"/>
        <end position="114"/>
    </location>
</feature>